<evidence type="ECO:0000256" key="3">
    <source>
        <dbReference type="ARBA" id="ARBA00023187"/>
    </source>
</evidence>
<dbReference type="InParanoid" id="D8LTD8"/>
<feature type="domain" description="RRM" evidence="6">
    <location>
        <begin position="161"/>
        <end position="249"/>
    </location>
</feature>
<dbReference type="Gene3D" id="3.30.70.330">
    <property type="match status" value="2"/>
</dbReference>
<dbReference type="AlphaFoldDB" id="D8LTD8"/>
<dbReference type="Pfam" id="PF00076">
    <property type="entry name" value="RRM_1"/>
    <property type="match status" value="2"/>
</dbReference>
<feature type="domain" description="RRM" evidence="6">
    <location>
        <begin position="41"/>
        <end position="120"/>
    </location>
</feature>
<dbReference type="InterPro" id="IPR012677">
    <property type="entry name" value="Nucleotide-bd_a/b_plait_sf"/>
</dbReference>
<feature type="signal peptide" evidence="5">
    <location>
        <begin position="1"/>
        <end position="22"/>
    </location>
</feature>
<evidence type="ECO:0000259" key="6">
    <source>
        <dbReference type="PROSITE" id="PS50102"/>
    </source>
</evidence>
<dbReference type="SUPFAM" id="SSF54928">
    <property type="entry name" value="RNA-binding domain, RBD"/>
    <property type="match status" value="1"/>
</dbReference>
<sequence length="259" mass="27377">MLICQLMYGISLTLTQVLTGQAEMPAEGMMLMQNSATKLSCEVFVGNIPPETQAPTLQEYLGGALVQVGLCKPPNPILSIRMNARFAFLEMRTAEEATAALNLDGIPFGGAALSVGRPKKYEGPVTPHKTWFDVLAECSFGLMGGAGQGGAAEAEPAPTSTVVRIGNVVTPEELTDDEAQKEVVEDMTEECSKYGAVAGIEIPHVGGAGAGVGFVFVKFHTLEDAQKAKKGFGSRTFDGKSVDATYFPEEQFAAKSFAS</sequence>
<accession>D8LTD8</accession>
<dbReference type="InterPro" id="IPR003954">
    <property type="entry name" value="RRM_euk-type"/>
</dbReference>
<dbReference type="EMBL" id="FN649056">
    <property type="protein sequence ID" value="CBN78048.1"/>
    <property type="molecule type" value="Genomic_DNA"/>
</dbReference>
<dbReference type="SMART" id="SM00361">
    <property type="entry name" value="RRM_1"/>
    <property type="match status" value="1"/>
</dbReference>
<gene>
    <name evidence="7" type="ORF">Esi_0082_0077</name>
</gene>
<evidence type="ECO:0000256" key="5">
    <source>
        <dbReference type="SAM" id="SignalP"/>
    </source>
</evidence>
<dbReference type="EMBL" id="FN649740">
    <property type="protein sequence ID" value="CBN78048.1"/>
    <property type="molecule type" value="Genomic_DNA"/>
</dbReference>
<keyword evidence="3" id="KW-0508">mRNA splicing</keyword>
<dbReference type="GO" id="GO:0003723">
    <property type="term" value="F:RNA binding"/>
    <property type="evidence" value="ECO:0007669"/>
    <property type="project" value="UniProtKB-UniRule"/>
</dbReference>
<dbReference type="GO" id="GO:0008380">
    <property type="term" value="P:RNA splicing"/>
    <property type="evidence" value="ECO:0007669"/>
    <property type="project" value="UniProtKB-KW"/>
</dbReference>
<dbReference type="STRING" id="2880.D8LTD8"/>
<dbReference type="PROSITE" id="PS50102">
    <property type="entry name" value="RRM"/>
    <property type="match status" value="2"/>
</dbReference>
<name>D8LTD8_ECTSI</name>
<evidence type="ECO:0000313" key="7">
    <source>
        <dbReference type="EMBL" id="CBN78048.1"/>
    </source>
</evidence>
<proteinExistence type="predicted"/>
<dbReference type="FunFam" id="3.30.70.330:FF:000097">
    <property type="entry name" value="U2 snRNP auxiliary factor large subunit"/>
    <property type="match status" value="1"/>
</dbReference>
<evidence type="ECO:0000256" key="2">
    <source>
        <dbReference type="ARBA" id="ARBA00022884"/>
    </source>
</evidence>
<dbReference type="OrthoDB" id="5411533at2759"/>
<dbReference type="eggNOG" id="KOG0120">
    <property type="taxonomic scope" value="Eukaryota"/>
</dbReference>
<dbReference type="OMA" id="RCIDIFD"/>
<keyword evidence="2 4" id="KW-0694">RNA-binding</keyword>
<evidence type="ECO:0000313" key="8">
    <source>
        <dbReference type="Proteomes" id="UP000002630"/>
    </source>
</evidence>
<dbReference type="PANTHER" id="PTHR23139">
    <property type="entry name" value="RNA-BINDING PROTEIN"/>
    <property type="match status" value="1"/>
</dbReference>
<keyword evidence="5" id="KW-0732">Signal</keyword>
<evidence type="ECO:0000256" key="4">
    <source>
        <dbReference type="PROSITE-ProRule" id="PRU00176"/>
    </source>
</evidence>
<protein>
    <recommendedName>
        <fullName evidence="6">RRM domain-containing protein</fullName>
    </recommendedName>
</protein>
<keyword evidence="8" id="KW-1185">Reference proteome</keyword>
<dbReference type="InterPro" id="IPR000504">
    <property type="entry name" value="RRM_dom"/>
</dbReference>
<dbReference type="CDD" id="cd12232">
    <property type="entry name" value="RRM3_U2AF65"/>
    <property type="match status" value="1"/>
</dbReference>
<dbReference type="InterPro" id="IPR035979">
    <property type="entry name" value="RBD_domain_sf"/>
</dbReference>
<dbReference type="Proteomes" id="UP000002630">
    <property type="component" value="Linkage Group LG15"/>
</dbReference>
<dbReference type="GO" id="GO:0006397">
    <property type="term" value="P:mRNA processing"/>
    <property type="evidence" value="ECO:0007669"/>
    <property type="project" value="UniProtKB-KW"/>
</dbReference>
<evidence type="ECO:0000256" key="1">
    <source>
        <dbReference type="ARBA" id="ARBA00022664"/>
    </source>
</evidence>
<keyword evidence="1" id="KW-0507">mRNA processing</keyword>
<organism evidence="7 8">
    <name type="scientific">Ectocarpus siliculosus</name>
    <name type="common">Brown alga</name>
    <name type="synonym">Conferva siliculosa</name>
    <dbReference type="NCBI Taxonomy" id="2880"/>
    <lineage>
        <taxon>Eukaryota</taxon>
        <taxon>Sar</taxon>
        <taxon>Stramenopiles</taxon>
        <taxon>Ochrophyta</taxon>
        <taxon>PX clade</taxon>
        <taxon>Phaeophyceae</taxon>
        <taxon>Ectocarpales</taxon>
        <taxon>Ectocarpaceae</taxon>
        <taxon>Ectocarpus</taxon>
    </lineage>
</organism>
<feature type="chain" id="PRO_5003117538" description="RRM domain-containing protein" evidence="5">
    <location>
        <begin position="23"/>
        <end position="259"/>
    </location>
</feature>
<reference evidence="7 8" key="1">
    <citation type="journal article" date="2010" name="Nature">
        <title>The Ectocarpus genome and the independent evolution of multicellularity in brown algae.</title>
        <authorList>
            <person name="Cock J.M."/>
            <person name="Sterck L."/>
            <person name="Rouze P."/>
            <person name="Scornet D."/>
            <person name="Allen A.E."/>
            <person name="Amoutzias G."/>
            <person name="Anthouard V."/>
            <person name="Artiguenave F."/>
            <person name="Aury J.M."/>
            <person name="Badger J.H."/>
            <person name="Beszteri B."/>
            <person name="Billiau K."/>
            <person name="Bonnet E."/>
            <person name="Bothwell J.H."/>
            <person name="Bowler C."/>
            <person name="Boyen C."/>
            <person name="Brownlee C."/>
            <person name="Carrano C.J."/>
            <person name="Charrier B."/>
            <person name="Cho G.Y."/>
            <person name="Coelho S.M."/>
            <person name="Collen J."/>
            <person name="Corre E."/>
            <person name="Da Silva C."/>
            <person name="Delage L."/>
            <person name="Delaroque N."/>
            <person name="Dittami S.M."/>
            <person name="Doulbeau S."/>
            <person name="Elias M."/>
            <person name="Farnham G."/>
            <person name="Gachon C.M."/>
            <person name="Gschloessl B."/>
            <person name="Heesch S."/>
            <person name="Jabbari K."/>
            <person name="Jubin C."/>
            <person name="Kawai H."/>
            <person name="Kimura K."/>
            <person name="Kloareg B."/>
            <person name="Kupper F.C."/>
            <person name="Lang D."/>
            <person name="Le Bail A."/>
            <person name="Leblanc C."/>
            <person name="Lerouge P."/>
            <person name="Lohr M."/>
            <person name="Lopez P.J."/>
            <person name="Martens C."/>
            <person name="Maumus F."/>
            <person name="Michel G."/>
            <person name="Miranda-Saavedra D."/>
            <person name="Morales J."/>
            <person name="Moreau H."/>
            <person name="Motomura T."/>
            <person name="Nagasato C."/>
            <person name="Napoli C.A."/>
            <person name="Nelson D.R."/>
            <person name="Nyvall-Collen P."/>
            <person name="Peters A.F."/>
            <person name="Pommier C."/>
            <person name="Potin P."/>
            <person name="Poulain J."/>
            <person name="Quesneville H."/>
            <person name="Read B."/>
            <person name="Rensing S.A."/>
            <person name="Ritter A."/>
            <person name="Rousvoal S."/>
            <person name="Samanta M."/>
            <person name="Samson G."/>
            <person name="Schroeder D.C."/>
            <person name="Segurens B."/>
            <person name="Strittmatter M."/>
            <person name="Tonon T."/>
            <person name="Tregear J.W."/>
            <person name="Valentin K."/>
            <person name="von Dassow P."/>
            <person name="Yamagishi T."/>
            <person name="Van de Peer Y."/>
            <person name="Wincker P."/>
        </authorList>
    </citation>
    <scope>NUCLEOTIDE SEQUENCE [LARGE SCALE GENOMIC DNA]</scope>
    <source>
        <strain evidence="8">Ec32 / CCAP1310/4</strain>
    </source>
</reference>
<dbReference type="SMART" id="SM00360">
    <property type="entry name" value="RRM"/>
    <property type="match status" value="2"/>
</dbReference>